<dbReference type="STRING" id="1324957.K933_15465"/>
<accession>V4H8U7</accession>
<evidence type="ECO:0000256" key="1">
    <source>
        <dbReference type="SAM" id="MobiDB-lite"/>
    </source>
</evidence>
<dbReference type="Pfam" id="PF01979">
    <property type="entry name" value="Amidohydro_1"/>
    <property type="match status" value="1"/>
</dbReference>
<dbReference type="GO" id="GO:0016810">
    <property type="term" value="F:hydrolase activity, acting on carbon-nitrogen (but not peptide) bonds"/>
    <property type="evidence" value="ECO:0007669"/>
    <property type="project" value="InterPro"/>
</dbReference>
<dbReference type="InterPro" id="IPR006680">
    <property type="entry name" value="Amidohydro-rel"/>
</dbReference>
<comment type="caution">
    <text evidence="3">The sequence shown here is derived from an EMBL/GenBank/DDBJ whole genome shotgun (WGS) entry which is preliminary data.</text>
</comment>
<dbReference type="Proteomes" id="UP000017840">
    <property type="component" value="Unassembled WGS sequence"/>
</dbReference>
<dbReference type="eggNOG" id="arCOG00692">
    <property type="taxonomic scope" value="Archaea"/>
</dbReference>
<dbReference type="RefSeq" id="WP_023395664.1">
    <property type="nucleotide sequence ID" value="NZ_ASGZ01000062.1"/>
</dbReference>
<dbReference type="PANTHER" id="PTHR43794:SF5">
    <property type="entry name" value="CHLOROHYDROLASE FAMILY PROTEIN"/>
    <property type="match status" value="1"/>
</dbReference>
<feature type="region of interest" description="Disordered" evidence="1">
    <location>
        <begin position="1"/>
        <end position="26"/>
    </location>
</feature>
<evidence type="ECO:0000313" key="4">
    <source>
        <dbReference type="Proteomes" id="UP000017840"/>
    </source>
</evidence>
<feature type="compositionally biased region" description="Gly residues" evidence="1">
    <location>
        <begin position="9"/>
        <end position="20"/>
    </location>
</feature>
<keyword evidence="4" id="KW-1185">Reference proteome</keyword>
<organism evidence="3 4">
    <name type="scientific">Candidatus Halobonum tyrrellensis G22</name>
    <dbReference type="NCBI Taxonomy" id="1324957"/>
    <lineage>
        <taxon>Archaea</taxon>
        <taxon>Methanobacteriati</taxon>
        <taxon>Methanobacteriota</taxon>
        <taxon>Stenosarchaea group</taxon>
        <taxon>Halobacteria</taxon>
        <taxon>Halobacteriales</taxon>
        <taxon>Haloferacaceae</taxon>
        <taxon>Candidatus Halobonum</taxon>
    </lineage>
</organism>
<evidence type="ECO:0000259" key="2">
    <source>
        <dbReference type="Pfam" id="PF01979"/>
    </source>
</evidence>
<dbReference type="PATRIC" id="fig|1324957.4.peg.3138"/>
<proteinExistence type="predicted"/>
<feature type="domain" description="Amidohydrolase-related" evidence="2">
    <location>
        <begin position="72"/>
        <end position="344"/>
    </location>
</feature>
<name>V4H8U7_9EURY</name>
<dbReference type="AlphaFoldDB" id="V4H8U7"/>
<dbReference type="InterPro" id="IPR050287">
    <property type="entry name" value="MTA/SAH_deaminase"/>
</dbReference>
<reference evidence="3 4" key="1">
    <citation type="journal article" date="2013" name="Genome Announc.">
        <title>Draft Genome Sequence of 'Candidatus Halobonum tyrrellensis' Strain G22, Isolated from the Hypersaline Waters of Lake Tyrrell, Australia.</title>
        <authorList>
            <person name="Ugalde J.A."/>
            <person name="Narasingarao P."/>
            <person name="Kuo S."/>
            <person name="Podell S."/>
            <person name="Allen E.E."/>
        </authorList>
    </citation>
    <scope>NUCLEOTIDE SEQUENCE [LARGE SCALE GENOMIC DNA]</scope>
    <source>
        <strain evidence="3 4">G22</strain>
    </source>
</reference>
<gene>
    <name evidence="3" type="ORF">K933_15465</name>
</gene>
<dbReference type="SUPFAM" id="SSF51556">
    <property type="entry name" value="Metallo-dependent hydrolases"/>
    <property type="match status" value="1"/>
</dbReference>
<dbReference type="SUPFAM" id="SSF51338">
    <property type="entry name" value="Composite domain of metallo-dependent hydrolases"/>
    <property type="match status" value="1"/>
</dbReference>
<sequence length="371" mass="39175">MRGNRDASGDGGPRTDGGTAGVTLTDASEGTRTFEGTVLAGESFEAVTGRVVVEDGEIAAVEELDSTDSTDVVLPAFVNAHTHVADSIAKEAGRGLSLDELVAPPDGLKHRLLRETPRREKVDAIRRSLRYMAETGTAAHVEFREGGVEGVDIIEEAGGGVPVDSVVLGREEVAAMEHDAAAGFGASGARDAEFERERAATRRAGKLFGIHAGERDPHDVDAAMDLDPDHLVHMVHPEPHHLDRLADAGVPVVVCPRSNLVTNVGPPPLRELLDRTTVALGTDNVMLNSPSMFREMEFAAKLCEADAVEVLRMATVNGAEIAGLDCGVVEAGRPANLLVLDGDSNNLAGVRDPVRAVVRRAGASDVREVVY</sequence>
<protein>
    <submittedName>
        <fullName evidence="3">Cytosine deaminase</fullName>
    </submittedName>
</protein>
<dbReference type="OrthoDB" id="42910at2157"/>
<dbReference type="InterPro" id="IPR032466">
    <property type="entry name" value="Metal_Hydrolase"/>
</dbReference>
<dbReference type="PANTHER" id="PTHR43794">
    <property type="entry name" value="AMINOHYDROLASE SSNA-RELATED"/>
    <property type="match status" value="1"/>
</dbReference>
<dbReference type="InterPro" id="IPR011059">
    <property type="entry name" value="Metal-dep_hydrolase_composite"/>
</dbReference>
<dbReference type="EMBL" id="ASGZ01000062">
    <property type="protein sequence ID" value="ESP87140.1"/>
    <property type="molecule type" value="Genomic_DNA"/>
</dbReference>
<dbReference type="Gene3D" id="3.20.20.140">
    <property type="entry name" value="Metal-dependent hydrolases"/>
    <property type="match status" value="1"/>
</dbReference>
<evidence type="ECO:0000313" key="3">
    <source>
        <dbReference type="EMBL" id="ESP87140.1"/>
    </source>
</evidence>